<dbReference type="InterPro" id="IPR003653">
    <property type="entry name" value="Peptidase_C48_C"/>
</dbReference>
<dbReference type="EMBL" id="WNWS01000048">
    <property type="protein sequence ID" value="KAE9984625.1"/>
    <property type="molecule type" value="Genomic_DNA"/>
</dbReference>
<organism evidence="8 10">
    <name type="scientific">Venturia inaequalis</name>
    <name type="common">Apple scab fungus</name>
    <dbReference type="NCBI Taxonomy" id="5025"/>
    <lineage>
        <taxon>Eukaryota</taxon>
        <taxon>Fungi</taxon>
        <taxon>Dikarya</taxon>
        <taxon>Ascomycota</taxon>
        <taxon>Pezizomycotina</taxon>
        <taxon>Dothideomycetes</taxon>
        <taxon>Pleosporomycetidae</taxon>
        <taxon>Venturiales</taxon>
        <taxon>Venturiaceae</taxon>
        <taxon>Venturia</taxon>
    </lineage>
</organism>
<dbReference type="AlphaFoldDB" id="A0A8H3Z3M3"/>
<evidence type="ECO:0000256" key="3">
    <source>
        <dbReference type="ARBA" id="ARBA00022801"/>
    </source>
</evidence>
<keyword evidence="2" id="KW-0645">Protease</keyword>
<dbReference type="Proteomes" id="UP000447873">
    <property type="component" value="Unassembled WGS sequence"/>
</dbReference>
<dbReference type="FunFam" id="3.40.395.10:FF:000008">
    <property type="entry name" value="Ulp1 protease family protein"/>
    <property type="match status" value="1"/>
</dbReference>
<dbReference type="InterPro" id="IPR038765">
    <property type="entry name" value="Papain-like_cys_pep_sf"/>
</dbReference>
<sequence>MPLHPFGGRVSRHFGEHLSPDDAYLSYHDIRLTKEDIDCIRDDWLTDNGIAFWEEYLEHEKLINFPRAHIVLLRPSMSFMLLQTPDALTLKAVLPDFSKTSHIFLPVNNATSVVEPESGSHWSLLLVSAVDGVAFHYDSLGDDNYQPARVVAARMSALLGKPLRFVHMHDSPQQDNGSDCGVFVCMVMERLLMDRLLRADIGDKVSMSLKQDRGLDAGQGRKQMLKTIEGFRKEGERRRSRSRSPGVHKDRSKTPPRIGDEQT</sequence>
<protein>
    <recommendedName>
        <fullName evidence="6">Ubiquitin-like protease family profile domain-containing protein</fullName>
    </recommendedName>
</protein>
<dbReference type="EMBL" id="WNWQ01000432">
    <property type="protein sequence ID" value="KAE9968046.1"/>
    <property type="molecule type" value="Genomic_DNA"/>
</dbReference>
<dbReference type="GO" id="GO:0006508">
    <property type="term" value="P:proteolysis"/>
    <property type="evidence" value="ECO:0007669"/>
    <property type="project" value="UniProtKB-KW"/>
</dbReference>
<dbReference type="PANTHER" id="PTHR46468">
    <property type="entry name" value="SENTRIN-SPECIFIC PROTEASE 8"/>
    <property type="match status" value="1"/>
</dbReference>
<dbReference type="Gene3D" id="3.40.395.10">
    <property type="entry name" value="Adenoviral Proteinase, Chain A"/>
    <property type="match status" value="1"/>
</dbReference>
<gene>
    <name evidence="7" type="ORF">BLS_006057</name>
    <name evidence="9" type="ORF">EG327_011322</name>
    <name evidence="8" type="ORF">EG328_008459</name>
</gene>
<feature type="domain" description="Ubiquitin-like protease family profile" evidence="6">
    <location>
        <begin position="23"/>
        <end position="191"/>
    </location>
</feature>
<dbReference type="Pfam" id="PF02902">
    <property type="entry name" value="Peptidase_C48"/>
    <property type="match status" value="1"/>
</dbReference>
<keyword evidence="3" id="KW-0378">Hydrolase</keyword>
<dbReference type="GO" id="GO:0019784">
    <property type="term" value="F:deNEDDylase activity"/>
    <property type="evidence" value="ECO:0007669"/>
    <property type="project" value="InterPro"/>
</dbReference>
<dbReference type="PANTHER" id="PTHR46468:SF1">
    <property type="entry name" value="SENTRIN-SPECIFIC PROTEASE 8"/>
    <property type="match status" value="1"/>
</dbReference>
<dbReference type="InterPro" id="IPR044613">
    <property type="entry name" value="Nep1/2-like"/>
</dbReference>
<evidence type="ECO:0000256" key="2">
    <source>
        <dbReference type="ARBA" id="ARBA00022670"/>
    </source>
</evidence>
<comment type="similarity">
    <text evidence="1">Belongs to the peptidase C48 family.</text>
</comment>
<keyword evidence="11" id="KW-1185">Reference proteome</keyword>
<keyword evidence="4" id="KW-0788">Thiol protease</keyword>
<name>A0A8H3Z3M3_VENIN</name>
<evidence type="ECO:0000256" key="4">
    <source>
        <dbReference type="ARBA" id="ARBA00022807"/>
    </source>
</evidence>
<dbReference type="Proteomes" id="UP000433883">
    <property type="component" value="Unassembled WGS sequence"/>
</dbReference>
<dbReference type="OrthoDB" id="5065855at2759"/>
<feature type="region of interest" description="Disordered" evidence="5">
    <location>
        <begin position="212"/>
        <end position="263"/>
    </location>
</feature>
<comment type="caution">
    <text evidence="8">The sequence shown here is derived from an EMBL/GenBank/DDBJ whole genome shotgun (WGS) entry which is preliminary data.</text>
</comment>
<evidence type="ECO:0000313" key="11">
    <source>
        <dbReference type="Proteomes" id="UP000490939"/>
    </source>
</evidence>
<reference evidence="8 10" key="1">
    <citation type="submission" date="2018-12" db="EMBL/GenBank/DDBJ databases">
        <title>Venturia inaequalis Genome Resource.</title>
        <authorList>
            <person name="Lichtner F.J."/>
        </authorList>
    </citation>
    <scope>NUCLEOTIDE SEQUENCE [LARGE SCALE GENOMIC DNA]</scope>
    <source>
        <strain evidence="8 10">120213</strain>
        <strain evidence="7">Bline_iso_100314</strain>
        <strain evidence="9 11">DMI_063113</strain>
    </source>
</reference>
<evidence type="ECO:0000313" key="9">
    <source>
        <dbReference type="EMBL" id="KAE9991626.1"/>
    </source>
</evidence>
<evidence type="ECO:0000256" key="1">
    <source>
        <dbReference type="ARBA" id="ARBA00005234"/>
    </source>
</evidence>
<dbReference type="PROSITE" id="PS50600">
    <property type="entry name" value="ULP_PROTEASE"/>
    <property type="match status" value="1"/>
</dbReference>
<dbReference type="SUPFAM" id="SSF54001">
    <property type="entry name" value="Cysteine proteinases"/>
    <property type="match status" value="1"/>
</dbReference>
<dbReference type="GO" id="GO:0000338">
    <property type="term" value="P:protein deneddylation"/>
    <property type="evidence" value="ECO:0007669"/>
    <property type="project" value="TreeGrafter"/>
</dbReference>
<evidence type="ECO:0000313" key="10">
    <source>
        <dbReference type="Proteomes" id="UP000447873"/>
    </source>
</evidence>
<feature type="compositionally biased region" description="Basic and acidic residues" evidence="5">
    <location>
        <begin position="247"/>
        <end position="263"/>
    </location>
</feature>
<proteinExistence type="inferred from homology"/>
<evidence type="ECO:0000259" key="6">
    <source>
        <dbReference type="PROSITE" id="PS50600"/>
    </source>
</evidence>
<evidence type="ECO:0000313" key="8">
    <source>
        <dbReference type="EMBL" id="KAE9984625.1"/>
    </source>
</evidence>
<dbReference type="EMBL" id="WNWR01000088">
    <property type="protein sequence ID" value="KAE9991626.1"/>
    <property type="molecule type" value="Genomic_DNA"/>
</dbReference>
<accession>A0A8H3Z3M3</accession>
<dbReference type="GO" id="GO:0008234">
    <property type="term" value="F:cysteine-type peptidase activity"/>
    <property type="evidence" value="ECO:0007669"/>
    <property type="project" value="UniProtKB-KW"/>
</dbReference>
<evidence type="ECO:0000313" key="7">
    <source>
        <dbReference type="EMBL" id="KAE9968046.1"/>
    </source>
</evidence>
<evidence type="ECO:0000256" key="5">
    <source>
        <dbReference type="SAM" id="MobiDB-lite"/>
    </source>
</evidence>
<dbReference type="Proteomes" id="UP000490939">
    <property type="component" value="Unassembled WGS sequence"/>
</dbReference>